<feature type="region of interest" description="Disordered" evidence="1">
    <location>
        <begin position="159"/>
        <end position="196"/>
    </location>
</feature>
<gene>
    <name evidence="3" type="ORF">KDW_20680</name>
</gene>
<proteinExistence type="predicted"/>
<dbReference type="Gene3D" id="1.10.260.40">
    <property type="entry name" value="lambda repressor-like DNA-binding domains"/>
    <property type="match status" value="1"/>
</dbReference>
<name>A0A5J4KRW4_9CHLR</name>
<dbReference type="RefSeq" id="WP_151755854.1">
    <property type="nucleotide sequence ID" value="NZ_BKZW01000001.1"/>
</dbReference>
<organism evidence="3 4">
    <name type="scientific">Dictyobacter vulcani</name>
    <dbReference type="NCBI Taxonomy" id="2607529"/>
    <lineage>
        <taxon>Bacteria</taxon>
        <taxon>Bacillati</taxon>
        <taxon>Chloroflexota</taxon>
        <taxon>Ktedonobacteria</taxon>
        <taxon>Ktedonobacterales</taxon>
        <taxon>Dictyobacteraceae</taxon>
        <taxon>Dictyobacter</taxon>
    </lineage>
</organism>
<dbReference type="GO" id="GO:0003677">
    <property type="term" value="F:DNA binding"/>
    <property type="evidence" value="ECO:0007669"/>
    <property type="project" value="InterPro"/>
</dbReference>
<protein>
    <recommendedName>
        <fullName evidence="2">HTH cro/C1-type domain-containing protein</fullName>
    </recommendedName>
</protein>
<dbReference type="EMBL" id="BKZW01000001">
    <property type="protein sequence ID" value="GER87906.1"/>
    <property type="molecule type" value="Genomic_DNA"/>
</dbReference>
<dbReference type="InterPro" id="IPR010982">
    <property type="entry name" value="Lambda_DNA-bd_dom_sf"/>
</dbReference>
<dbReference type="InterPro" id="IPR001387">
    <property type="entry name" value="Cro/C1-type_HTH"/>
</dbReference>
<dbReference type="CDD" id="cd00093">
    <property type="entry name" value="HTH_XRE"/>
    <property type="match status" value="1"/>
</dbReference>
<feature type="domain" description="HTH cro/C1-type" evidence="2">
    <location>
        <begin position="86"/>
        <end position="143"/>
    </location>
</feature>
<evidence type="ECO:0000259" key="2">
    <source>
        <dbReference type="PROSITE" id="PS50943"/>
    </source>
</evidence>
<dbReference type="AlphaFoldDB" id="A0A5J4KRW4"/>
<evidence type="ECO:0000313" key="4">
    <source>
        <dbReference type="Proteomes" id="UP000326912"/>
    </source>
</evidence>
<dbReference type="SMART" id="SM00530">
    <property type="entry name" value="HTH_XRE"/>
    <property type="match status" value="1"/>
</dbReference>
<dbReference type="Proteomes" id="UP000326912">
    <property type="component" value="Unassembled WGS sequence"/>
</dbReference>
<dbReference type="SUPFAM" id="SSF47413">
    <property type="entry name" value="lambda repressor-like DNA-binding domains"/>
    <property type="match status" value="1"/>
</dbReference>
<feature type="compositionally biased region" description="Basic and acidic residues" evidence="1">
    <location>
        <begin position="186"/>
        <end position="196"/>
    </location>
</feature>
<dbReference type="PROSITE" id="PS50943">
    <property type="entry name" value="HTH_CROC1"/>
    <property type="match status" value="1"/>
</dbReference>
<evidence type="ECO:0000313" key="3">
    <source>
        <dbReference type="EMBL" id="GER87906.1"/>
    </source>
</evidence>
<comment type="caution">
    <text evidence="3">The sequence shown here is derived from an EMBL/GenBank/DDBJ whole genome shotgun (WGS) entry which is preliminary data.</text>
</comment>
<sequence>MNTPELRHLKMAWIAAKESGDTRAQMRLLQEHPTQQDELIDFIAGYQATGGNEPIDPQVSLLPLTERALNSALERVFDMDPAFATLTELRKSRSLSKIETAKGLRLSVDVWNKFESGAIELVSLSQRQLERLAQFFQVSIEQFSGSLTESQPAITLNRRQTREAARHAQQGPHKQSFSDAIARSTMSKEDQQFWLE</sequence>
<evidence type="ECO:0000256" key="1">
    <source>
        <dbReference type="SAM" id="MobiDB-lite"/>
    </source>
</evidence>
<accession>A0A5J4KRW4</accession>
<keyword evidence="4" id="KW-1185">Reference proteome</keyword>
<reference evidence="3 4" key="1">
    <citation type="submission" date="2019-10" db="EMBL/GenBank/DDBJ databases">
        <title>Dictyobacter vulcani sp. nov., within the class Ktedonobacteria, isolated from soil of volcanic Mt. Zao.</title>
        <authorList>
            <person name="Zheng Y."/>
            <person name="Wang C.M."/>
            <person name="Sakai Y."/>
            <person name="Abe K."/>
            <person name="Yokota A."/>
            <person name="Yabe S."/>
        </authorList>
    </citation>
    <scope>NUCLEOTIDE SEQUENCE [LARGE SCALE GENOMIC DNA]</scope>
    <source>
        <strain evidence="3 4">W12</strain>
    </source>
</reference>